<dbReference type="RefSeq" id="WP_055187769.1">
    <property type="nucleotide sequence ID" value="NZ_FPBS01000004.1"/>
</dbReference>
<dbReference type="CDD" id="cd00609">
    <property type="entry name" value="AAT_like"/>
    <property type="match status" value="1"/>
</dbReference>
<dbReference type="PANTHER" id="PTHR43525:SF1">
    <property type="entry name" value="PROTEIN MALY"/>
    <property type="match status" value="1"/>
</dbReference>
<dbReference type="PANTHER" id="PTHR43525">
    <property type="entry name" value="PROTEIN MALY"/>
    <property type="match status" value="1"/>
</dbReference>
<dbReference type="GO" id="GO:0008483">
    <property type="term" value="F:transaminase activity"/>
    <property type="evidence" value="ECO:0007669"/>
    <property type="project" value="UniProtKB-KW"/>
</dbReference>
<evidence type="ECO:0000256" key="4">
    <source>
        <dbReference type="ARBA" id="ARBA00023239"/>
    </source>
</evidence>
<dbReference type="InterPro" id="IPR051798">
    <property type="entry name" value="Class-II_PLP-Dep_Aminotrans"/>
</dbReference>
<sequence length="398" mass="44052">MTTAQTAPNAFDTMIDRRGTHCSKWDKMEQLFGVPAEDGLAMWTADSDFATAPCVIEAIRKAADHGVFGYSWDHPDYLNAVAWWMKTRHNWDVDPDWVLTSQGLGNAIALCLQTWTEPGDGVVIFTPVYHEFALKISKNGRKVVECPLVRDGDTYVLDLEDAQSRLTGDERMIIFCSPQNPSGRVWTAEELRDVANFAARNDLMLVSDEIHQDLVYEGHTHMPTAVAAPEALPRLITLSAASKTFNIAGQRTGNMIIPDPDLRQTMRKRLSALDYGAAMLSVDMITAAYSPEGADWVDQQLVHLTRNREIFDTGVNAIPGVRSLPLQSTYLAWVDFSGTGMPHDEVIARIRDKARIAVSPGPSFGTGGEGFQRVNLATQSARVEEAVSRLQRAFADLQ</sequence>
<comment type="caution">
    <text evidence="7">The sequence shown here is derived from an EMBL/GenBank/DDBJ whole genome shotgun (WGS) entry which is preliminary data.</text>
</comment>
<dbReference type="OrthoDB" id="3224382at2"/>
<dbReference type="AlphaFoldDB" id="A0A0P7IJ96"/>
<dbReference type="EMBL" id="LKBA01000004">
    <property type="protein sequence ID" value="KPN63973.1"/>
    <property type="molecule type" value="Genomic_DNA"/>
</dbReference>
<dbReference type="SUPFAM" id="SSF53383">
    <property type="entry name" value="PLP-dependent transferases"/>
    <property type="match status" value="1"/>
</dbReference>
<evidence type="ECO:0000256" key="3">
    <source>
        <dbReference type="ARBA" id="ARBA00022898"/>
    </source>
</evidence>
<evidence type="ECO:0000256" key="5">
    <source>
        <dbReference type="ARBA" id="ARBA00037974"/>
    </source>
</evidence>
<protein>
    <recommendedName>
        <fullName evidence="2">cysteine-S-conjugate beta-lyase</fullName>
        <ecNumber evidence="2">4.4.1.13</ecNumber>
    </recommendedName>
</protein>
<dbReference type="Gene3D" id="3.90.1150.10">
    <property type="entry name" value="Aspartate Aminotransferase, domain 1"/>
    <property type="match status" value="1"/>
</dbReference>
<dbReference type="GO" id="GO:0047804">
    <property type="term" value="F:cysteine-S-conjugate beta-lyase activity"/>
    <property type="evidence" value="ECO:0007669"/>
    <property type="project" value="UniProtKB-EC"/>
</dbReference>
<evidence type="ECO:0000256" key="2">
    <source>
        <dbReference type="ARBA" id="ARBA00012224"/>
    </source>
</evidence>
<proteinExistence type="inferred from homology"/>
<keyword evidence="3" id="KW-0663">Pyridoxal phosphate</keyword>
<dbReference type="GO" id="GO:0030170">
    <property type="term" value="F:pyridoxal phosphate binding"/>
    <property type="evidence" value="ECO:0007669"/>
    <property type="project" value="InterPro"/>
</dbReference>
<reference evidence="7 8" key="1">
    <citation type="submission" date="2015-09" db="EMBL/GenBank/DDBJ databases">
        <title>Draft genome sequence of Aliiroseovarius crassostreae CV919-312TSm, the causative agent of Roseovarius Oyster Disease (formerly Juvenile Oyster Disease).</title>
        <authorList>
            <person name="Kessner L."/>
            <person name="Spinard E."/>
            <person name="Nelson D."/>
        </authorList>
    </citation>
    <scope>NUCLEOTIDE SEQUENCE [LARGE SCALE GENOMIC DNA]</scope>
    <source>
        <strain evidence="7 8">CV919-312</strain>
    </source>
</reference>
<comment type="similarity">
    <text evidence="5">Belongs to the class-II pyridoxal-phosphate-dependent aminotransferase family. MalY/PatB cystathionine beta-lyase subfamily.</text>
</comment>
<evidence type="ECO:0000313" key="7">
    <source>
        <dbReference type="EMBL" id="KPN63973.1"/>
    </source>
</evidence>
<name>A0A0P7IJ96_9RHOB</name>
<comment type="cofactor">
    <cofactor evidence="1">
        <name>pyridoxal 5'-phosphate</name>
        <dbReference type="ChEBI" id="CHEBI:597326"/>
    </cofactor>
</comment>
<dbReference type="InterPro" id="IPR015424">
    <property type="entry name" value="PyrdxlP-dep_Trfase"/>
</dbReference>
<keyword evidence="7" id="KW-0808">Transferase</keyword>
<gene>
    <name evidence="7" type="ORF">AKJ29_14980</name>
</gene>
<organism evidence="7 8">
    <name type="scientific">Aliiroseovarius crassostreae</name>
    <dbReference type="NCBI Taxonomy" id="154981"/>
    <lineage>
        <taxon>Bacteria</taxon>
        <taxon>Pseudomonadati</taxon>
        <taxon>Pseudomonadota</taxon>
        <taxon>Alphaproteobacteria</taxon>
        <taxon>Rhodobacterales</taxon>
        <taxon>Paracoccaceae</taxon>
        <taxon>Aliiroseovarius</taxon>
    </lineage>
</organism>
<keyword evidence="8" id="KW-1185">Reference proteome</keyword>
<dbReference type="NCBIfam" id="TIGR04350">
    <property type="entry name" value="C_S_lyase_PatB"/>
    <property type="match status" value="1"/>
</dbReference>
<dbReference type="EC" id="4.4.1.13" evidence="2"/>
<evidence type="ECO:0000313" key="8">
    <source>
        <dbReference type="Proteomes" id="UP000050471"/>
    </source>
</evidence>
<keyword evidence="7" id="KW-0032">Aminotransferase</keyword>
<dbReference type="Pfam" id="PF00155">
    <property type="entry name" value="Aminotran_1_2"/>
    <property type="match status" value="1"/>
</dbReference>
<dbReference type="Proteomes" id="UP000050471">
    <property type="component" value="Unassembled WGS sequence"/>
</dbReference>
<dbReference type="InterPro" id="IPR015422">
    <property type="entry name" value="PyrdxlP-dep_Trfase_small"/>
</dbReference>
<dbReference type="InterPro" id="IPR015421">
    <property type="entry name" value="PyrdxlP-dep_Trfase_major"/>
</dbReference>
<evidence type="ECO:0000256" key="1">
    <source>
        <dbReference type="ARBA" id="ARBA00001933"/>
    </source>
</evidence>
<dbReference type="STRING" id="154981.AKJ29_14980"/>
<dbReference type="Gene3D" id="3.40.640.10">
    <property type="entry name" value="Type I PLP-dependent aspartate aminotransferase-like (Major domain)"/>
    <property type="match status" value="1"/>
</dbReference>
<dbReference type="InterPro" id="IPR004839">
    <property type="entry name" value="Aminotransferase_I/II_large"/>
</dbReference>
<evidence type="ECO:0000259" key="6">
    <source>
        <dbReference type="Pfam" id="PF00155"/>
    </source>
</evidence>
<dbReference type="InterPro" id="IPR027619">
    <property type="entry name" value="C-S_lyase_PatB-like"/>
</dbReference>
<keyword evidence="4" id="KW-0456">Lyase</keyword>
<accession>A0A0P7IJ96</accession>
<feature type="domain" description="Aminotransferase class I/classII large" evidence="6">
    <location>
        <begin position="48"/>
        <end position="390"/>
    </location>
</feature>